<dbReference type="GO" id="GO:0003899">
    <property type="term" value="F:DNA-directed RNA polymerase activity"/>
    <property type="evidence" value="ECO:0007669"/>
    <property type="project" value="InterPro"/>
</dbReference>
<feature type="domain" description="Zinc finger CHC2-type" evidence="4">
    <location>
        <begin position="22"/>
        <end position="80"/>
    </location>
</feature>
<name>A0A1X9I9V6_9CAUD</name>
<evidence type="ECO:0000256" key="3">
    <source>
        <dbReference type="ARBA" id="ARBA00022833"/>
    </source>
</evidence>
<dbReference type="PANTHER" id="PTHR30313:SF2">
    <property type="entry name" value="DNA PRIMASE"/>
    <property type="match status" value="1"/>
</dbReference>
<dbReference type="SUPFAM" id="SSF56731">
    <property type="entry name" value="DNA primase core"/>
    <property type="match status" value="1"/>
</dbReference>
<dbReference type="Pfam" id="PF01807">
    <property type="entry name" value="Zn_ribbon_DnaG"/>
    <property type="match status" value="1"/>
</dbReference>
<dbReference type="InterPro" id="IPR050219">
    <property type="entry name" value="DnaG_primase"/>
</dbReference>
<dbReference type="GO" id="GO:0008270">
    <property type="term" value="F:zinc ion binding"/>
    <property type="evidence" value="ECO:0007669"/>
    <property type="project" value="UniProtKB-KW"/>
</dbReference>
<dbReference type="PANTHER" id="PTHR30313">
    <property type="entry name" value="DNA PRIMASE"/>
    <property type="match status" value="1"/>
</dbReference>
<gene>
    <name evidence="5" type="ORF">vB_SscM-1_132</name>
</gene>
<dbReference type="EMBL" id="KX171212">
    <property type="protein sequence ID" value="ANT44796.1"/>
    <property type="molecule type" value="Genomic_DNA"/>
</dbReference>
<sequence>MRFEDFLTDELGQPKENTIGELRYCCPFCGETKYKFYVKQSIDSSNGLYHCKKCNEKGNPITFMKKYYGVNGKQAVDLLDSKSIDIERQEIIQFNNNDLTESEKLILMMRGVDNYRDYVKKVPPPLPVGFKYIKDNLNNKEVAPFLIYLKNRGITLEQIIEHNIAYIINGYCYSRGNNGETKKITLRNSIIFFTYNSKGKYLYWNTRSIEPNPYLKSINAPAQEHELGKRDVIFNLNRAMKEKMIVITEGVFDALTYQQYGIATFGKQVTEEQLNLLREYIPVSTPIMIMLDSDAMEFSVELAKKLYITHKRVYVIPHGDLDANDLGVEKAFSLLKNRVLASPEGLQSYFLQQKLSKWA</sequence>
<dbReference type="Pfam" id="PF13155">
    <property type="entry name" value="Toprim_2"/>
    <property type="match status" value="1"/>
</dbReference>
<dbReference type="Proteomes" id="UP000224459">
    <property type="component" value="Segment"/>
</dbReference>
<dbReference type="InterPro" id="IPR036977">
    <property type="entry name" value="DNA_primase_Znf_CHC2"/>
</dbReference>
<dbReference type="Gene3D" id="3.90.580.10">
    <property type="entry name" value="Zinc finger, CHC2-type domain"/>
    <property type="match status" value="1"/>
</dbReference>
<reference evidence="6" key="1">
    <citation type="submission" date="2016-04" db="EMBL/GenBank/DDBJ databases">
        <authorList>
            <person name="Gasior T."/>
        </authorList>
    </citation>
    <scope>NUCLEOTIDE SEQUENCE [LARGE SCALE GENOMIC DNA]</scope>
</reference>
<evidence type="ECO:0000313" key="6">
    <source>
        <dbReference type="Proteomes" id="UP000224459"/>
    </source>
</evidence>
<accession>A0A1X9I9V6</accession>
<protein>
    <submittedName>
        <fullName evidence="5">DNA primase</fullName>
    </submittedName>
</protein>
<keyword evidence="3" id="KW-0862">Zinc</keyword>
<evidence type="ECO:0000256" key="2">
    <source>
        <dbReference type="ARBA" id="ARBA00022771"/>
    </source>
</evidence>
<evidence type="ECO:0000313" key="5">
    <source>
        <dbReference type="EMBL" id="ANT44796.1"/>
    </source>
</evidence>
<keyword evidence="1" id="KW-0479">Metal-binding</keyword>
<dbReference type="InterPro" id="IPR002694">
    <property type="entry name" value="Znf_CHC2"/>
</dbReference>
<dbReference type="Gene3D" id="3.40.1360.10">
    <property type="match status" value="1"/>
</dbReference>
<dbReference type="SMART" id="SM00400">
    <property type="entry name" value="ZnF_CHCC"/>
    <property type="match status" value="1"/>
</dbReference>
<keyword evidence="2" id="KW-0863">Zinc-finger</keyword>
<dbReference type="GO" id="GO:0003677">
    <property type="term" value="F:DNA binding"/>
    <property type="evidence" value="ECO:0007669"/>
    <property type="project" value="InterPro"/>
</dbReference>
<proteinExistence type="predicted"/>
<dbReference type="SUPFAM" id="SSF57783">
    <property type="entry name" value="Zinc beta-ribbon"/>
    <property type="match status" value="1"/>
</dbReference>
<evidence type="ECO:0000256" key="1">
    <source>
        <dbReference type="ARBA" id="ARBA00022723"/>
    </source>
</evidence>
<keyword evidence="6" id="KW-1185">Reference proteome</keyword>
<organism evidence="5 6">
    <name type="scientific">Staphylococcus phage vB_SscM-1</name>
    <dbReference type="NCBI Taxonomy" id="1868844"/>
    <lineage>
        <taxon>Viruses</taxon>
        <taxon>Duplodnaviria</taxon>
        <taxon>Heunggongvirae</taxon>
        <taxon>Uroviricota</taxon>
        <taxon>Caudoviricetes</taxon>
        <taxon>Herelleviridae</taxon>
        <taxon>Twortvirinae</taxon>
        <taxon>Sciuriunavirus</taxon>
        <taxon>Sciuriunavirus SscM1</taxon>
    </lineage>
</organism>
<dbReference type="GO" id="GO:0006269">
    <property type="term" value="P:DNA replication, synthesis of primer"/>
    <property type="evidence" value="ECO:0007669"/>
    <property type="project" value="TreeGrafter"/>
</dbReference>
<evidence type="ECO:0000259" key="4">
    <source>
        <dbReference type="SMART" id="SM00400"/>
    </source>
</evidence>